<evidence type="ECO:0000313" key="2">
    <source>
        <dbReference type="Proteomes" id="UP000006054"/>
    </source>
</evidence>
<protein>
    <submittedName>
        <fullName evidence="1">Uncharacterized protein</fullName>
    </submittedName>
</protein>
<dbReference type="RefSeq" id="WP_014796511.1">
    <property type="nucleotide sequence ID" value="NC_018018.1"/>
</dbReference>
<gene>
    <name evidence="1" type="ordered locus">Fleli_0585</name>
</gene>
<organism evidence="1 2">
    <name type="scientific">Bernardetia litoralis (strain ATCC 23117 / DSM 6794 / NBRC 15988 / NCIMB 1366 / Fx l1 / Sio-4)</name>
    <name type="common">Flexibacter litoralis</name>
    <dbReference type="NCBI Taxonomy" id="880071"/>
    <lineage>
        <taxon>Bacteria</taxon>
        <taxon>Pseudomonadati</taxon>
        <taxon>Bacteroidota</taxon>
        <taxon>Cytophagia</taxon>
        <taxon>Cytophagales</taxon>
        <taxon>Bernardetiaceae</taxon>
        <taxon>Bernardetia</taxon>
    </lineage>
</organism>
<proteinExistence type="predicted"/>
<dbReference type="HOGENOM" id="CLU_890681_0_0_10"/>
<dbReference type="AlphaFoldDB" id="I4AGG6"/>
<dbReference type="PROSITE" id="PS51257">
    <property type="entry name" value="PROKAR_LIPOPROTEIN"/>
    <property type="match status" value="1"/>
</dbReference>
<dbReference type="EMBL" id="CP003345">
    <property type="protein sequence ID" value="AFM03051.1"/>
    <property type="molecule type" value="Genomic_DNA"/>
</dbReference>
<evidence type="ECO:0000313" key="1">
    <source>
        <dbReference type="EMBL" id="AFM03051.1"/>
    </source>
</evidence>
<reference evidence="2" key="1">
    <citation type="submission" date="2012-06" db="EMBL/GenBank/DDBJ databases">
        <title>The complete genome of Flexibacter litoralis DSM 6794.</title>
        <authorList>
            <person name="Lucas S."/>
            <person name="Copeland A."/>
            <person name="Lapidus A."/>
            <person name="Glavina del Rio T."/>
            <person name="Dalin E."/>
            <person name="Tice H."/>
            <person name="Bruce D."/>
            <person name="Goodwin L."/>
            <person name="Pitluck S."/>
            <person name="Peters L."/>
            <person name="Ovchinnikova G."/>
            <person name="Lu M."/>
            <person name="Kyrpides N."/>
            <person name="Mavromatis K."/>
            <person name="Ivanova N."/>
            <person name="Brettin T."/>
            <person name="Detter J.C."/>
            <person name="Han C."/>
            <person name="Larimer F."/>
            <person name="Land M."/>
            <person name="Hauser L."/>
            <person name="Markowitz V."/>
            <person name="Cheng J.-F."/>
            <person name="Hugenholtz P."/>
            <person name="Woyke T."/>
            <person name="Wu D."/>
            <person name="Spring S."/>
            <person name="Lang E."/>
            <person name="Kopitz M."/>
            <person name="Brambilla E."/>
            <person name="Klenk H.-P."/>
            <person name="Eisen J.A."/>
        </authorList>
    </citation>
    <scope>NUCLEOTIDE SEQUENCE [LARGE SCALE GENOMIC DNA]</scope>
    <source>
        <strain evidence="2">ATCC 23117 / DSM 6794 / NBRC 15988 / NCIMB 1366 / Sio-4</strain>
    </source>
</reference>
<accession>I4AGG6</accession>
<dbReference type="STRING" id="880071.Fleli_0585"/>
<dbReference type="KEGG" id="fli:Fleli_0585"/>
<keyword evidence="2" id="KW-1185">Reference proteome</keyword>
<name>I4AGG6_BERLS</name>
<sequence precursor="true">MKLLFYVCLSSLFVGLISCQNNKKAENENLDSLSTQREKSKLVVEYRMLSNVKYPEDRNCIEKFASNKDPKAGMLFLFPKNISEFGVDTVYQEDSYFISEIGIFNKPISNEDKNYIIYIMTFDYMVSLVVFEDKKTKNRYFTITGTAKGIFWINNSYWVVGNGCHMGCSMSIERIKDPKLLKPTNEQNLDSLRRQVRRLPHEEIMKIVRQESDELLFSANDTLYNGISKKLAAFIPYQNSMILVFEQYKSNKYRFIQVNEDKSVEHIDSLINGKFDTREFSEDDMTTILPKNQSLISFCQTIFKIENDTLFVYSLR</sequence>
<dbReference type="Proteomes" id="UP000006054">
    <property type="component" value="Chromosome"/>
</dbReference>